<dbReference type="OrthoDB" id="533393at2759"/>
<dbReference type="KEGG" id="mpp:MICPUCDRAFT_61002"/>
<dbReference type="PANTHER" id="PTHR36974">
    <property type="entry name" value="MEMBRANE PROTEIN-RELATED"/>
    <property type="match status" value="1"/>
</dbReference>
<keyword evidence="3" id="KW-1185">Reference proteome</keyword>
<proteinExistence type="predicted"/>
<accession>C1N076</accession>
<reference evidence="2 3" key="1">
    <citation type="journal article" date="2009" name="Science">
        <title>Green evolution and dynamic adaptations revealed by genomes of the marine picoeukaryotes Micromonas.</title>
        <authorList>
            <person name="Worden A.Z."/>
            <person name="Lee J.H."/>
            <person name="Mock T."/>
            <person name="Rouze P."/>
            <person name="Simmons M.P."/>
            <person name="Aerts A.L."/>
            <person name="Allen A.E."/>
            <person name="Cuvelier M.L."/>
            <person name="Derelle E."/>
            <person name="Everett M.V."/>
            <person name="Foulon E."/>
            <person name="Grimwood J."/>
            <person name="Gundlach H."/>
            <person name="Henrissat B."/>
            <person name="Napoli C."/>
            <person name="McDonald S.M."/>
            <person name="Parker M.S."/>
            <person name="Rombauts S."/>
            <person name="Salamov A."/>
            <person name="Von Dassow P."/>
            <person name="Badger J.H."/>
            <person name="Coutinho P.M."/>
            <person name="Demir E."/>
            <person name="Dubchak I."/>
            <person name="Gentemann C."/>
            <person name="Eikrem W."/>
            <person name="Gready J.E."/>
            <person name="John U."/>
            <person name="Lanier W."/>
            <person name="Lindquist E.A."/>
            <person name="Lucas S."/>
            <person name="Mayer K.F."/>
            <person name="Moreau H."/>
            <person name="Not F."/>
            <person name="Otillar R."/>
            <person name="Panaud O."/>
            <person name="Pangilinan J."/>
            <person name="Paulsen I."/>
            <person name="Piegu B."/>
            <person name="Poliakov A."/>
            <person name="Robbens S."/>
            <person name="Schmutz J."/>
            <person name="Toulza E."/>
            <person name="Wyss T."/>
            <person name="Zelensky A."/>
            <person name="Zhou K."/>
            <person name="Armbrust E.V."/>
            <person name="Bhattacharya D."/>
            <person name="Goodenough U.W."/>
            <person name="Van de Peer Y."/>
            <person name="Grigoriev I.V."/>
        </authorList>
    </citation>
    <scope>NUCLEOTIDE SEQUENCE [LARGE SCALE GENOMIC DNA]</scope>
    <source>
        <strain evidence="2 3">CCMP1545</strain>
    </source>
</reference>
<gene>
    <name evidence="2" type="ORF">MICPUCDRAFT_61002</name>
</gene>
<feature type="compositionally biased region" description="Low complexity" evidence="1">
    <location>
        <begin position="13"/>
        <end position="30"/>
    </location>
</feature>
<dbReference type="eggNOG" id="ENOG502S5TX">
    <property type="taxonomic scope" value="Eukaryota"/>
</dbReference>
<dbReference type="RefSeq" id="XP_003061347.1">
    <property type="nucleotide sequence ID" value="XM_003061301.1"/>
</dbReference>
<feature type="region of interest" description="Disordered" evidence="1">
    <location>
        <begin position="13"/>
        <end position="48"/>
    </location>
</feature>
<feature type="compositionally biased region" description="Basic residues" evidence="1">
    <location>
        <begin position="31"/>
        <end position="40"/>
    </location>
</feature>
<dbReference type="EMBL" id="GG663743">
    <property type="protein sequence ID" value="EEH54997.1"/>
    <property type="molecule type" value="Genomic_DNA"/>
</dbReference>
<dbReference type="AlphaFoldDB" id="C1N076"/>
<dbReference type="OMA" id="PANTYMF"/>
<evidence type="ECO:0000313" key="3">
    <source>
        <dbReference type="Proteomes" id="UP000001876"/>
    </source>
</evidence>
<evidence type="ECO:0000256" key="1">
    <source>
        <dbReference type="SAM" id="MobiDB-lite"/>
    </source>
</evidence>
<dbReference type="Proteomes" id="UP000001876">
    <property type="component" value="Unassembled WGS sequence"/>
</dbReference>
<name>C1N076_MICPC</name>
<evidence type="ECO:0000313" key="2">
    <source>
        <dbReference type="EMBL" id="EEH54997.1"/>
    </source>
</evidence>
<organism evidence="3">
    <name type="scientific">Micromonas pusilla (strain CCMP1545)</name>
    <name type="common">Picoplanktonic green alga</name>
    <dbReference type="NCBI Taxonomy" id="564608"/>
    <lineage>
        <taxon>Eukaryota</taxon>
        <taxon>Viridiplantae</taxon>
        <taxon>Chlorophyta</taxon>
        <taxon>Mamiellophyceae</taxon>
        <taxon>Mamiellales</taxon>
        <taxon>Mamiellaceae</taxon>
        <taxon>Micromonas</taxon>
    </lineage>
</organism>
<dbReference type="GeneID" id="9686518"/>
<sequence length="285" mass="30144">MATVAARTAVISARAPAAPARPRAASTVVVSRRRRGRAHQIRNTTPSRRRRVVVVASASASDVDAPSSSSSPSFDPPWSEPGYKNAVVSAMPAPAQAASVAAAWSGLGFATWLVCAVVGPFTEQHFPGYIAWSRATWPILGLTYVAAGAAHFALPEGFDAMVPHRGAWGFWYLPGSNRFHVEWTGVAEIAGGVGVASALLPIDGIPAWLTPAAAYGLFLLTIAVTPANTYMWTHNSPGPLPPDATEEMQARFRLVSTLPWQGHLARGGLQVLLLSIMWGLAHPPS</sequence>
<protein>
    <submittedName>
        <fullName evidence="2">Predicted protein</fullName>
    </submittedName>
</protein>
<dbReference type="PANTHER" id="PTHR36974:SF1">
    <property type="entry name" value="DOXX FAMILY MEMBRANE PROTEIN"/>
    <property type="match status" value="1"/>
</dbReference>